<protein>
    <recommendedName>
        <fullName evidence="7">[histone H3]-dimethyl-L-lysine(9) demethylase</fullName>
        <ecNumber evidence="7">1.14.11.65</ecNumber>
    </recommendedName>
</protein>
<keyword evidence="3" id="KW-0479">Metal-binding</keyword>
<reference evidence="10" key="1">
    <citation type="submission" date="2017-10" db="EMBL/GenBank/DDBJ databases">
        <title>Transcriptome Assembly of Sugarcane Aphid Adults.</title>
        <authorList>
            <person name="Scully E.D."/>
            <person name="Palmer N.A."/>
            <person name="Geib S.M."/>
            <person name="Sarath G."/>
            <person name="Sattler S.E."/>
        </authorList>
    </citation>
    <scope>NUCLEOTIDE SEQUENCE</scope>
    <source>
        <tissue evidence="10">Whole body</tissue>
    </source>
</reference>
<evidence type="ECO:0000256" key="2">
    <source>
        <dbReference type="ARBA" id="ARBA00004123"/>
    </source>
</evidence>
<keyword evidence="6" id="KW-0539">Nucleus</keyword>
<dbReference type="OrthoDB" id="1667110at2759"/>
<feature type="domain" description="JmjC" evidence="9">
    <location>
        <begin position="796"/>
        <end position="1006"/>
    </location>
</feature>
<dbReference type="EMBL" id="GFXV01007649">
    <property type="protein sequence ID" value="MBW19454.1"/>
    <property type="molecule type" value="Transcribed_RNA"/>
</dbReference>
<comment type="subcellular location">
    <subcellularLocation>
        <location evidence="2">Nucleus</location>
    </subcellularLocation>
</comment>
<evidence type="ECO:0000256" key="4">
    <source>
        <dbReference type="ARBA" id="ARBA00023002"/>
    </source>
</evidence>
<comment type="catalytic activity">
    <reaction evidence="8">
        <text>N(6),N(6)-dimethyl-L-lysyl(9)-[histone H3] + 2 2-oxoglutarate + 2 O2 = L-lysyl(9)-[histone H3] + 2 formaldehyde + 2 succinate + 2 CO2</text>
        <dbReference type="Rhea" id="RHEA:60188"/>
        <dbReference type="Rhea" id="RHEA-COMP:15541"/>
        <dbReference type="Rhea" id="RHEA-COMP:15546"/>
        <dbReference type="ChEBI" id="CHEBI:15379"/>
        <dbReference type="ChEBI" id="CHEBI:16526"/>
        <dbReference type="ChEBI" id="CHEBI:16810"/>
        <dbReference type="ChEBI" id="CHEBI:16842"/>
        <dbReference type="ChEBI" id="CHEBI:29969"/>
        <dbReference type="ChEBI" id="CHEBI:30031"/>
        <dbReference type="ChEBI" id="CHEBI:61976"/>
        <dbReference type="EC" id="1.14.11.65"/>
    </reaction>
</comment>
<dbReference type="PROSITE" id="PS51184">
    <property type="entry name" value="JMJC"/>
    <property type="match status" value="1"/>
</dbReference>
<dbReference type="FunFam" id="2.60.120.650:FF:000004">
    <property type="entry name" value="Putative lysine-specific demethylase 3B"/>
    <property type="match status" value="1"/>
</dbReference>
<accession>A0A2H8TYU8</accession>
<dbReference type="Pfam" id="PF02373">
    <property type="entry name" value="JmjC"/>
    <property type="match status" value="1"/>
</dbReference>
<keyword evidence="10" id="KW-0489">Methyltransferase</keyword>
<name>A0A2H8TYU8_9HEMI</name>
<dbReference type="SMART" id="SM00558">
    <property type="entry name" value="JmjC"/>
    <property type="match status" value="1"/>
</dbReference>
<gene>
    <name evidence="10" type="primary">Kdm3b_1</name>
</gene>
<dbReference type="GO" id="GO:0140683">
    <property type="term" value="F:histone H3K9me/H3K9me2 demethylase activity"/>
    <property type="evidence" value="ECO:0007669"/>
    <property type="project" value="UniProtKB-EC"/>
</dbReference>
<proteinExistence type="predicted"/>
<evidence type="ECO:0000256" key="6">
    <source>
        <dbReference type="ARBA" id="ARBA00023242"/>
    </source>
</evidence>
<dbReference type="SUPFAM" id="SSF51197">
    <property type="entry name" value="Clavaminate synthase-like"/>
    <property type="match status" value="1"/>
</dbReference>
<evidence type="ECO:0000256" key="8">
    <source>
        <dbReference type="ARBA" id="ARBA00047648"/>
    </source>
</evidence>
<dbReference type="GO" id="GO:0003712">
    <property type="term" value="F:transcription coregulator activity"/>
    <property type="evidence" value="ECO:0007669"/>
    <property type="project" value="TreeGrafter"/>
</dbReference>
<dbReference type="GO" id="GO:0046872">
    <property type="term" value="F:metal ion binding"/>
    <property type="evidence" value="ECO:0007669"/>
    <property type="project" value="UniProtKB-KW"/>
</dbReference>
<evidence type="ECO:0000256" key="5">
    <source>
        <dbReference type="ARBA" id="ARBA00023004"/>
    </source>
</evidence>
<dbReference type="GO" id="GO:0000118">
    <property type="term" value="C:histone deacetylase complex"/>
    <property type="evidence" value="ECO:0007669"/>
    <property type="project" value="TreeGrafter"/>
</dbReference>
<keyword evidence="5" id="KW-0408">Iron</keyword>
<dbReference type="PANTHER" id="PTHR12549:SF38">
    <property type="entry name" value="JMJC DOMAIN-CONTAINING HISTONE DEMETHYLASE 2, ISOFORM A"/>
    <property type="match status" value="1"/>
</dbReference>
<dbReference type="GO" id="GO:0000785">
    <property type="term" value="C:chromatin"/>
    <property type="evidence" value="ECO:0007669"/>
    <property type="project" value="TreeGrafter"/>
</dbReference>
<evidence type="ECO:0000259" key="9">
    <source>
        <dbReference type="PROSITE" id="PS51184"/>
    </source>
</evidence>
<evidence type="ECO:0000256" key="1">
    <source>
        <dbReference type="ARBA" id="ARBA00001954"/>
    </source>
</evidence>
<dbReference type="AlphaFoldDB" id="A0A2H8TYU8"/>
<dbReference type="InterPro" id="IPR045109">
    <property type="entry name" value="LSDs-like"/>
</dbReference>
<evidence type="ECO:0000256" key="7">
    <source>
        <dbReference type="ARBA" id="ARBA00038951"/>
    </source>
</evidence>
<evidence type="ECO:0000256" key="3">
    <source>
        <dbReference type="ARBA" id="ARBA00022723"/>
    </source>
</evidence>
<comment type="cofactor">
    <cofactor evidence="1">
        <name>Fe(2+)</name>
        <dbReference type="ChEBI" id="CHEBI:29033"/>
    </cofactor>
</comment>
<dbReference type="GO" id="GO:0008168">
    <property type="term" value="F:methyltransferase activity"/>
    <property type="evidence" value="ECO:0007669"/>
    <property type="project" value="UniProtKB-KW"/>
</dbReference>
<organism evidence="10">
    <name type="scientific">Melanaphis sacchari</name>
    <dbReference type="NCBI Taxonomy" id="742174"/>
    <lineage>
        <taxon>Eukaryota</taxon>
        <taxon>Metazoa</taxon>
        <taxon>Ecdysozoa</taxon>
        <taxon>Arthropoda</taxon>
        <taxon>Hexapoda</taxon>
        <taxon>Insecta</taxon>
        <taxon>Pterygota</taxon>
        <taxon>Neoptera</taxon>
        <taxon>Paraneoptera</taxon>
        <taxon>Hemiptera</taxon>
        <taxon>Sternorrhyncha</taxon>
        <taxon>Aphidomorpha</taxon>
        <taxon>Aphidoidea</taxon>
        <taxon>Aphididae</taxon>
        <taxon>Aphidini</taxon>
        <taxon>Melanaphis</taxon>
    </lineage>
</organism>
<dbReference type="InterPro" id="IPR003347">
    <property type="entry name" value="JmjC_dom"/>
</dbReference>
<keyword evidence="4" id="KW-0560">Oxidoreductase</keyword>
<dbReference type="Gene3D" id="2.60.120.650">
    <property type="entry name" value="Cupin"/>
    <property type="match status" value="1"/>
</dbReference>
<evidence type="ECO:0000313" key="10">
    <source>
        <dbReference type="EMBL" id="MBW19454.1"/>
    </source>
</evidence>
<dbReference type="GO" id="GO:0032259">
    <property type="term" value="P:methylation"/>
    <property type="evidence" value="ECO:0007669"/>
    <property type="project" value="UniProtKB-KW"/>
</dbReference>
<dbReference type="GO" id="GO:0006357">
    <property type="term" value="P:regulation of transcription by RNA polymerase II"/>
    <property type="evidence" value="ECO:0007669"/>
    <property type="project" value="TreeGrafter"/>
</dbReference>
<dbReference type="EC" id="1.14.11.65" evidence="7"/>
<sequence length="1043" mass="120036">MFGPRNDMLPLNGAQSDNVQLQTNVEMKIINDYVEVISSSDAEQIIECEIITEGEFENNTFTNLENNLPNDTYNDNQDSISRCKMSTEDLSTTSIKNQILSDSKLENKKSTYFEINLPNNPCNDNQDSISICEISIKGLSSSSDTNYISKVENENPSIDHLIKSEIDDIYEKNKKRIEAEIRLDDAFRECLIEINSDLSIDDKDIFNNKFKQLNENDSSTKTNHKRKKLLSDEFDTDADTDSDTNSNCSCGIHKEHSYFEKTNKKRIVDKIINHSNAISEQSSKFCQEIDIDIGNHNIFFNQSSKIENFKKTYKRFLQKSICLNLPSRIDKCIECRVHQMKDNLTKRDYDTITCRFYAFRQLRYKKSGKLVVAGYPDPYKHLDIIDVGLWLPGKHSSAPSDFIIKASIKILKDTGGQFCMIVRDEIEALKLNLPSNGKTRKIVWKKCVNGVREMCDVCKTTIFNHHWSCGKCGFVVCIDCFKVKLKGTQVTEKQHFIQRNINKKIWLLCSNQEEHRVENLSITQILAGNALKYISNLMHNTCYDRNIPLSCSCNEKLKKVFPPNYPDPVFDKVLNNIYGRSNSDDTDNEEENSKLQAILKKQYVKFCNLLKVFEEVKSDKLCTSISRENIEDTNYAAEHIIKKEWLTPKLSLLSDDKTLAPHMWLCEGHLLRLLDPKSDINYTIFQDQWKRGQPVLVSDVGNKLNSSLWHPESFSQDFGNQINDLINCTTGNVISDQPMSKFWNGFENAEERLCDKQGNVMLLKLKDWPPSADFAETLPDRFQDLMNCLPLKEYTHRNGKYNLASRLPECFVRPDLGPKMYTAYGNAGTKHKQVGTTNLHLDISDAVNVMVYVAITKNCKEYDYDWHVREALQVIKEAGCDDLTLRRIYVDGEIPGALWHIYHASDADSIRDLLIKVAVEHGTPLEQFSDPIHDQSHYLDEYLRERLYKEYGVKGYAIVQYYGDAVFIPAGAPHQVRNLHNCIKVAEDFVSPENVHHSFRMTQEFRNLTDSHTNHEDKLQIKNIVFHAVKDSVSILQHNSHKL</sequence>
<dbReference type="PANTHER" id="PTHR12549">
    <property type="entry name" value="JMJC DOMAIN-CONTAINING HISTONE DEMETHYLATION PROTEIN"/>
    <property type="match status" value="1"/>
</dbReference>
<keyword evidence="10" id="KW-0808">Transferase</keyword>
<dbReference type="GO" id="GO:0031490">
    <property type="term" value="F:chromatin DNA binding"/>
    <property type="evidence" value="ECO:0007669"/>
    <property type="project" value="TreeGrafter"/>
</dbReference>